<protein>
    <submittedName>
        <fullName evidence="3">Phosphoesterase RecJ domain-containing protein</fullName>
    </submittedName>
</protein>
<dbReference type="Pfam" id="PF02272">
    <property type="entry name" value="DHHA1"/>
    <property type="match status" value="1"/>
</dbReference>
<organism evidence="3 4">
    <name type="scientific">Eubacterium coprostanoligenes</name>
    <dbReference type="NCBI Taxonomy" id="290054"/>
    <lineage>
        <taxon>Bacteria</taxon>
        <taxon>Bacillati</taxon>
        <taxon>Bacillota</taxon>
        <taxon>Clostridia</taxon>
        <taxon>Eubacteriales</taxon>
        <taxon>Eubacteriaceae</taxon>
        <taxon>Eubacterium</taxon>
    </lineage>
</organism>
<dbReference type="AlphaFoldDB" id="A0A1T4NJ32"/>
<keyword evidence="4" id="KW-1185">Reference proteome</keyword>
<dbReference type="SUPFAM" id="SSF64182">
    <property type="entry name" value="DHH phosphoesterases"/>
    <property type="match status" value="1"/>
</dbReference>
<dbReference type="PANTHER" id="PTHR47618:SF1">
    <property type="entry name" value="BIFUNCTIONAL OLIGORIBONUCLEASE AND PAP PHOSPHATASE NRNA"/>
    <property type="match status" value="1"/>
</dbReference>
<evidence type="ECO:0000313" key="3">
    <source>
        <dbReference type="EMBL" id="SJZ79331.1"/>
    </source>
</evidence>
<evidence type="ECO:0000259" key="2">
    <source>
        <dbReference type="Pfam" id="PF02272"/>
    </source>
</evidence>
<name>A0A1T4NJ32_9FIRM</name>
<evidence type="ECO:0000313" key="4">
    <source>
        <dbReference type="Proteomes" id="UP000190657"/>
    </source>
</evidence>
<dbReference type="InterPro" id="IPR003156">
    <property type="entry name" value="DHHA1_dom"/>
</dbReference>
<proteinExistence type="predicted"/>
<feature type="domain" description="DDH" evidence="1">
    <location>
        <begin position="19"/>
        <end position="152"/>
    </location>
</feature>
<dbReference type="PANTHER" id="PTHR47618">
    <property type="entry name" value="BIFUNCTIONAL OLIGORIBONUCLEASE AND PAP PHOSPHATASE NRNA"/>
    <property type="match status" value="1"/>
</dbReference>
<dbReference type="EMBL" id="FUWW01000023">
    <property type="protein sequence ID" value="SJZ79331.1"/>
    <property type="molecule type" value="Genomic_DNA"/>
</dbReference>
<dbReference type="Gene3D" id="3.90.1640.10">
    <property type="entry name" value="inorganic pyrophosphatase (n-terminal core)"/>
    <property type="match status" value="1"/>
</dbReference>
<dbReference type="InterPro" id="IPR051319">
    <property type="entry name" value="Oligoribo/pAp-PDE_c-di-AMP_PDE"/>
</dbReference>
<dbReference type="STRING" id="290054.SAMN02745114_01620"/>
<dbReference type="Proteomes" id="UP000190657">
    <property type="component" value="Unassembled WGS sequence"/>
</dbReference>
<dbReference type="Pfam" id="PF01368">
    <property type="entry name" value="DHH"/>
    <property type="match status" value="1"/>
</dbReference>
<reference evidence="4" key="1">
    <citation type="submission" date="2017-02" db="EMBL/GenBank/DDBJ databases">
        <authorList>
            <person name="Varghese N."/>
            <person name="Submissions S."/>
        </authorList>
    </citation>
    <scope>NUCLEOTIDE SEQUENCE [LARGE SCALE GENOMIC DNA]</scope>
    <source>
        <strain evidence="4">ATCC 51222</strain>
    </source>
</reference>
<sequence length="316" mass="34752">MKINVEKCAGLLKKEDCFAILCHAHPDGDTLGSGYALLRALQKLGKQAKLICDDPIPTKYEYLYDDIEVQEFDEKYVIAVDVATENLLGGLQNTYGGKIDLCIDHHGTNTDYAKYLLLNADAAANCEIILKVIKALGVDIDKKMADCLYTGITTDTGCFKYSSATSNTYRSAAELIDLGADNGYINRVMFETKTKKFAALERLAIEGMQFFLDERVCILTVTNEMYKKTGTTELDTESLPPLTRQIEGVEIGLTIREKADGTCKCSIRTYESVNAAELASAFGGGGHKQAAACRFDCDVKNATKMLVEKSKELLHI</sequence>
<gene>
    <name evidence="3" type="ORF">SAMN02745114_01620</name>
</gene>
<dbReference type="RefSeq" id="WP_078769053.1">
    <property type="nucleotide sequence ID" value="NZ_FUWW01000023.1"/>
</dbReference>
<feature type="domain" description="DHHA1" evidence="2">
    <location>
        <begin position="234"/>
        <end position="296"/>
    </location>
</feature>
<dbReference type="OrthoDB" id="9803668at2"/>
<dbReference type="InterPro" id="IPR038763">
    <property type="entry name" value="DHH_sf"/>
</dbReference>
<accession>A0A1T4NJ32</accession>
<dbReference type="GO" id="GO:0003676">
    <property type="term" value="F:nucleic acid binding"/>
    <property type="evidence" value="ECO:0007669"/>
    <property type="project" value="InterPro"/>
</dbReference>
<dbReference type="Gene3D" id="3.10.310.30">
    <property type="match status" value="1"/>
</dbReference>
<dbReference type="InterPro" id="IPR001667">
    <property type="entry name" value="DDH_dom"/>
</dbReference>
<evidence type="ECO:0000259" key="1">
    <source>
        <dbReference type="Pfam" id="PF01368"/>
    </source>
</evidence>